<evidence type="ECO:0000313" key="3">
    <source>
        <dbReference type="Proteomes" id="UP000005237"/>
    </source>
</evidence>
<reference evidence="3" key="1">
    <citation type="submission" date="2010-08" db="EMBL/GenBank/DDBJ databases">
        <authorList>
            <consortium name="Caenorhabditis japonica Sequencing Consortium"/>
            <person name="Wilson R.K."/>
        </authorList>
    </citation>
    <scope>NUCLEOTIDE SEQUENCE [LARGE SCALE GENOMIC DNA]</scope>
    <source>
        <strain evidence="3">DF5081</strain>
    </source>
</reference>
<dbReference type="Proteomes" id="UP000005237">
    <property type="component" value="Unassembled WGS sequence"/>
</dbReference>
<feature type="compositionally biased region" description="Basic and acidic residues" evidence="1">
    <location>
        <begin position="47"/>
        <end position="63"/>
    </location>
</feature>
<dbReference type="AlphaFoldDB" id="A0A8R1ITK4"/>
<organism evidence="2 3">
    <name type="scientific">Caenorhabditis japonica</name>
    <dbReference type="NCBI Taxonomy" id="281687"/>
    <lineage>
        <taxon>Eukaryota</taxon>
        <taxon>Metazoa</taxon>
        <taxon>Ecdysozoa</taxon>
        <taxon>Nematoda</taxon>
        <taxon>Chromadorea</taxon>
        <taxon>Rhabditida</taxon>
        <taxon>Rhabditina</taxon>
        <taxon>Rhabditomorpha</taxon>
        <taxon>Rhabditoidea</taxon>
        <taxon>Rhabditidae</taxon>
        <taxon>Peloderinae</taxon>
        <taxon>Caenorhabditis</taxon>
    </lineage>
</organism>
<protein>
    <submittedName>
        <fullName evidence="2">Uncharacterized protein</fullName>
    </submittedName>
</protein>
<proteinExistence type="predicted"/>
<accession>A0A8R1ITK4</accession>
<dbReference type="EnsemblMetazoa" id="CJA38092.1">
    <property type="protein sequence ID" value="CJA38092.1"/>
    <property type="gene ID" value="WBGene00213939"/>
</dbReference>
<name>A0A8R1ITK4_CAEJA</name>
<evidence type="ECO:0000256" key="1">
    <source>
        <dbReference type="SAM" id="MobiDB-lite"/>
    </source>
</evidence>
<feature type="region of interest" description="Disordered" evidence="1">
    <location>
        <begin position="30"/>
        <end position="100"/>
    </location>
</feature>
<keyword evidence="3" id="KW-1185">Reference proteome</keyword>
<sequence>MPHIADTATANGVEFKFNPTGVVVEQRVEDLDSSAERMEEETMCQQYDDHRQRHTESMEHLEEKEDDHEDVMESEQSGSNSSLGGPMEETWARTAEEKEK</sequence>
<feature type="compositionally biased region" description="Acidic residues" evidence="1">
    <location>
        <begin position="64"/>
        <end position="73"/>
    </location>
</feature>
<feature type="compositionally biased region" description="Basic and acidic residues" evidence="1">
    <location>
        <begin position="90"/>
        <end position="100"/>
    </location>
</feature>
<feature type="compositionally biased region" description="Polar residues" evidence="1">
    <location>
        <begin position="74"/>
        <end position="83"/>
    </location>
</feature>
<evidence type="ECO:0000313" key="2">
    <source>
        <dbReference type="EnsemblMetazoa" id="CJA38092.1"/>
    </source>
</evidence>
<reference evidence="2" key="2">
    <citation type="submission" date="2022-06" db="UniProtKB">
        <authorList>
            <consortium name="EnsemblMetazoa"/>
        </authorList>
    </citation>
    <scope>IDENTIFICATION</scope>
    <source>
        <strain evidence="2">DF5081</strain>
    </source>
</reference>